<dbReference type="AlphaFoldDB" id="A0AAN9ASW3"/>
<dbReference type="GO" id="GO:0035556">
    <property type="term" value="P:intracellular signal transduction"/>
    <property type="evidence" value="ECO:0007669"/>
    <property type="project" value="InterPro"/>
</dbReference>
<evidence type="ECO:0000256" key="4">
    <source>
        <dbReference type="ARBA" id="ARBA00022679"/>
    </source>
</evidence>
<proteinExistence type="inferred from homology"/>
<evidence type="ECO:0000256" key="10">
    <source>
        <dbReference type="PROSITE-ProRule" id="PRU10141"/>
    </source>
</evidence>
<feature type="compositionally biased region" description="Basic and acidic residues" evidence="11">
    <location>
        <begin position="573"/>
        <end position="607"/>
    </location>
</feature>
<dbReference type="InterPro" id="IPR036572">
    <property type="entry name" value="Doublecortin_dom_sf"/>
</dbReference>
<dbReference type="SUPFAM" id="SSF56112">
    <property type="entry name" value="Protein kinase-like (PK-like)"/>
    <property type="match status" value="1"/>
</dbReference>
<dbReference type="SUPFAM" id="SSF89837">
    <property type="entry name" value="Doublecortin (DC)"/>
    <property type="match status" value="2"/>
</dbReference>
<feature type="compositionally biased region" description="Polar residues" evidence="11">
    <location>
        <begin position="397"/>
        <end position="407"/>
    </location>
</feature>
<feature type="binding site" evidence="10">
    <location>
        <position position="679"/>
    </location>
    <ligand>
        <name>ATP</name>
        <dbReference type="ChEBI" id="CHEBI:30616"/>
    </ligand>
</feature>
<gene>
    <name evidence="14" type="ORF">V1264_008079</name>
</gene>
<dbReference type="PROSITE" id="PS50309">
    <property type="entry name" value="DC"/>
    <property type="match status" value="2"/>
</dbReference>
<feature type="region of interest" description="Disordered" evidence="11">
    <location>
        <begin position="334"/>
        <end position="640"/>
    </location>
</feature>
<feature type="domain" description="Protein kinase" evidence="12">
    <location>
        <begin position="650"/>
        <end position="734"/>
    </location>
</feature>
<evidence type="ECO:0000256" key="7">
    <source>
        <dbReference type="ARBA" id="ARBA00022840"/>
    </source>
</evidence>
<keyword evidence="7 10" id="KW-0067">ATP-binding</keyword>
<name>A0AAN9ASW3_9CAEN</name>
<dbReference type="Pfam" id="PF00069">
    <property type="entry name" value="Pkinase"/>
    <property type="match status" value="1"/>
</dbReference>
<evidence type="ECO:0000256" key="3">
    <source>
        <dbReference type="ARBA" id="ARBA00022527"/>
    </source>
</evidence>
<evidence type="ECO:0000256" key="9">
    <source>
        <dbReference type="ARBA" id="ARBA00048679"/>
    </source>
</evidence>
<evidence type="ECO:0000313" key="15">
    <source>
        <dbReference type="Proteomes" id="UP001374579"/>
    </source>
</evidence>
<dbReference type="PROSITE" id="PS50011">
    <property type="entry name" value="PROTEIN_KINASE_DOM"/>
    <property type="match status" value="1"/>
</dbReference>
<dbReference type="PANTHER" id="PTHR24347">
    <property type="entry name" value="SERINE/THREONINE-PROTEIN KINASE"/>
    <property type="match status" value="1"/>
</dbReference>
<evidence type="ECO:0000256" key="5">
    <source>
        <dbReference type="ARBA" id="ARBA00022741"/>
    </source>
</evidence>
<dbReference type="EC" id="2.7.11.1" evidence="2"/>
<feature type="compositionally biased region" description="Basic residues" evidence="11">
    <location>
        <begin position="624"/>
        <end position="633"/>
    </location>
</feature>
<feature type="compositionally biased region" description="Basic residues" evidence="11">
    <location>
        <begin position="372"/>
        <end position="382"/>
    </location>
</feature>
<dbReference type="FunFam" id="3.30.200.20:FF:000315">
    <property type="entry name" value="Calcium-dependent protein kinase 3"/>
    <property type="match status" value="1"/>
</dbReference>
<feature type="compositionally biased region" description="Basic and acidic residues" evidence="11">
    <location>
        <begin position="334"/>
        <end position="350"/>
    </location>
</feature>
<evidence type="ECO:0000256" key="8">
    <source>
        <dbReference type="ARBA" id="ARBA00047899"/>
    </source>
</evidence>
<comment type="caution">
    <text evidence="14">The sequence shown here is derived from an EMBL/GenBank/DDBJ whole genome shotgun (WGS) entry which is preliminary data.</text>
</comment>
<comment type="catalytic activity">
    <reaction evidence="9">
        <text>L-seryl-[protein] + ATP = O-phospho-L-seryl-[protein] + ADP + H(+)</text>
        <dbReference type="Rhea" id="RHEA:17989"/>
        <dbReference type="Rhea" id="RHEA-COMP:9863"/>
        <dbReference type="Rhea" id="RHEA-COMP:11604"/>
        <dbReference type="ChEBI" id="CHEBI:15378"/>
        <dbReference type="ChEBI" id="CHEBI:29999"/>
        <dbReference type="ChEBI" id="CHEBI:30616"/>
        <dbReference type="ChEBI" id="CHEBI:83421"/>
        <dbReference type="ChEBI" id="CHEBI:456216"/>
        <dbReference type="EC" id="2.7.11.1"/>
    </reaction>
</comment>
<evidence type="ECO:0000259" key="12">
    <source>
        <dbReference type="PROSITE" id="PS50011"/>
    </source>
</evidence>
<dbReference type="EMBL" id="JBAMIC010000021">
    <property type="protein sequence ID" value="KAK7092316.1"/>
    <property type="molecule type" value="Genomic_DNA"/>
</dbReference>
<evidence type="ECO:0000256" key="6">
    <source>
        <dbReference type="ARBA" id="ARBA00022777"/>
    </source>
</evidence>
<feature type="compositionally biased region" description="Basic and acidic residues" evidence="11">
    <location>
        <begin position="357"/>
        <end position="370"/>
    </location>
</feature>
<keyword evidence="3" id="KW-0723">Serine/threonine-protein kinase</keyword>
<keyword evidence="4" id="KW-0808">Transferase</keyword>
<dbReference type="GO" id="GO:0005524">
    <property type="term" value="F:ATP binding"/>
    <property type="evidence" value="ECO:0007669"/>
    <property type="project" value="UniProtKB-UniRule"/>
</dbReference>
<feature type="compositionally biased region" description="Basic and acidic residues" evidence="11">
    <location>
        <begin position="433"/>
        <end position="447"/>
    </location>
</feature>
<evidence type="ECO:0000259" key="13">
    <source>
        <dbReference type="PROSITE" id="PS50309"/>
    </source>
</evidence>
<dbReference type="Gene3D" id="3.30.200.20">
    <property type="entry name" value="Phosphorylase Kinase, domain 1"/>
    <property type="match status" value="1"/>
</dbReference>
<accession>A0AAN9ASW3</accession>
<dbReference type="Gene3D" id="3.10.20.230">
    <property type="entry name" value="Doublecortin domain"/>
    <property type="match status" value="2"/>
</dbReference>
<comment type="catalytic activity">
    <reaction evidence="8">
        <text>L-threonyl-[protein] + ATP = O-phospho-L-threonyl-[protein] + ADP + H(+)</text>
        <dbReference type="Rhea" id="RHEA:46608"/>
        <dbReference type="Rhea" id="RHEA-COMP:11060"/>
        <dbReference type="Rhea" id="RHEA-COMP:11605"/>
        <dbReference type="ChEBI" id="CHEBI:15378"/>
        <dbReference type="ChEBI" id="CHEBI:30013"/>
        <dbReference type="ChEBI" id="CHEBI:30616"/>
        <dbReference type="ChEBI" id="CHEBI:61977"/>
        <dbReference type="ChEBI" id="CHEBI:456216"/>
        <dbReference type="EC" id="2.7.11.1"/>
    </reaction>
</comment>
<evidence type="ECO:0000256" key="1">
    <source>
        <dbReference type="ARBA" id="ARBA00005354"/>
    </source>
</evidence>
<evidence type="ECO:0000256" key="2">
    <source>
        <dbReference type="ARBA" id="ARBA00012513"/>
    </source>
</evidence>
<dbReference type="InterPro" id="IPR003533">
    <property type="entry name" value="Doublecortin_dom"/>
</dbReference>
<feature type="domain" description="Doublecortin" evidence="13">
    <location>
        <begin position="38"/>
        <end position="124"/>
    </location>
</feature>
<feature type="compositionally biased region" description="Basic and acidic residues" evidence="11">
    <location>
        <begin position="462"/>
        <end position="565"/>
    </location>
</feature>
<dbReference type="InterPro" id="IPR017441">
    <property type="entry name" value="Protein_kinase_ATP_BS"/>
</dbReference>
<keyword evidence="5 10" id="KW-0547">Nucleotide-binding</keyword>
<feature type="domain" description="Doublecortin" evidence="13">
    <location>
        <begin position="221"/>
        <end position="306"/>
    </location>
</feature>
<evidence type="ECO:0000313" key="14">
    <source>
        <dbReference type="EMBL" id="KAK7092316.1"/>
    </source>
</evidence>
<dbReference type="GO" id="GO:0004674">
    <property type="term" value="F:protein serine/threonine kinase activity"/>
    <property type="evidence" value="ECO:0007669"/>
    <property type="project" value="UniProtKB-KW"/>
</dbReference>
<reference evidence="14 15" key="1">
    <citation type="submission" date="2024-02" db="EMBL/GenBank/DDBJ databases">
        <title>Chromosome-scale genome assembly of the rough periwinkle Littorina saxatilis.</title>
        <authorList>
            <person name="De Jode A."/>
            <person name="Faria R."/>
            <person name="Formenti G."/>
            <person name="Sims Y."/>
            <person name="Smith T.P."/>
            <person name="Tracey A."/>
            <person name="Wood J.M.D."/>
            <person name="Zagrodzka Z.B."/>
            <person name="Johannesson K."/>
            <person name="Butlin R.K."/>
            <person name="Leder E.H."/>
        </authorList>
    </citation>
    <scope>NUCLEOTIDE SEQUENCE [LARGE SCALE GENOMIC DNA]</scope>
    <source>
        <strain evidence="14">Snail1</strain>
        <tissue evidence="14">Muscle</tissue>
    </source>
</reference>
<sequence length="734" mass="84487">MSASMTEHISRRLMNPGGMTQVHKDISEDRYRDLRRPRKVRFFVNGDRFFKGKKLYITPHRYYNFNDLLNDLTGKLPSSINLPYGVRQIFTPVGGRRVSDIEDLQDGATYVCAGFEGFKVIKYGRAELEPWSVGKTVKLGNQEGDAASEASNSTYKYRGYQANAFHPGRYFRTNFPHANGTGPMTMGQTSRRWPGTFGNNTQRNPAGLLGGPTEAVPIKPKVITIVRNGPPPRNNVKILLNRRSVQSYEQLISDISEAFGPKWKNNRVQRLFTTHGKEVLSVSDFFREDDCFIASGTERMSNVEVADILEELFPDSAYAKMLLKDWEKQRRRDKQKALKEAAEGDKKDSGFVDGPEADCHREHDHEDQSTHRSQRTTHRSKRAAAVAMANERDSLVGSESGSPQSYYMLSKLERERKQAADSERDRARKRQTRLADQERKALDEERKHRGLAPLNPLNPLKPLDDIRRKDPKEKEDSRKRKEEEARKKIEEDKEAEKVRREKEERDQAEKAARERMAAADKAEKAEKDKQEQDRKQQEKAEKVERDSKAQEENKEKGEKDNKVKAADQANKVTADKVTADKDQAETQDKDKEGEDKDKENNNKYKHDKERKRKKEKDNGSEKARKAKVKVVRRSKAERQVSSDSFVNERYELGKALGDGNFAIVRTSRQKTSGQEFAMKVIDKPKLKGKEHMVENEIDIMKDCTHPNIVKLYEEYETNDKIYLVMELVKVRLSQ</sequence>
<dbReference type="Pfam" id="PF03607">
    <property type="entry name" value="DCX"/>
    <property type="match status" value="2"/>
</dbReference>
<dbReference type="Proteomes" id="UP001374579">
    <property type="component" value="Unassembled WGS sequence"/>
</dbReference>
<protein>
    <recommendedName>
        <fullName evidence="2">non-specific serine/threonine protein kinase</fullName>
        <ecNumber evidence="2">2.7.11.1</ecNumber>
    </recommendedName>
</protein>
<keyword evidence="15" id="KW-1185">Reference proteome</keyword>
<organism evidence="14 15">
    <name type="scientific">Littorina saxatilis</name>
    <dbReference type="NCBI Taxonomy" id="31220"/>
    <lineage>
        <taxon>Eukaryota</taxon>
        <taxon>Metazoa</taxon>
        <taxon>Spiralia</taxon>
        <taxon>Lophotrochozoa</taxon>
        <taxon>Mollusca</taxon>
        <taxon>Gastropoda</taxon>
        <taxon>Caenogastropoda</taxon>
        <taxon>Littorinimorpha</taxon>
        <taxon>Littorinoidea</taxon>
        <taxon>Littorinidae</taxon>
        <taxon>Littorina</taxon>
    </lineage>
</organism>
<evidence type="ECO:0000256" key="11">
    <source>
        <dbReference type="SAM" id="MobiDB-lite"/>
    </source>
</evidence>
<keyword evidence="6" id="KW-0418">Kinase</keyword>
<dbReference type="PROSITE" id="PS00107">
    <property type="entry name" value="PROTEIN_KINASE_ATP"/>
    <property type="match status" value="1"/>
</dbReference>
<dbReference type="InterPro" id="IPR011009">
    <property type="entry name" value="Kinase-like_dom_sf"/>
</dbReference>
<dbReference type="InterPro" id="IPR000719">
    <property type="entry name" value="Prot_kinase_dom"/>
</dbReference>
<comment type="similarity">
    <text evidence="1">Belongs to the protein kinase superfamily. CAMK Ser/Thr protein kinase family. CaMK subfamily.</text>
</comment>
<dbReference type="SMART" id="SM00537">
    <property type="entry name" value="DCX"/>
    <property type="match status" value="2"/>
</dbReference>
<feature type="compositionally biased region" description="Basic and acidic residues" evidence="11">
    <location>
        <begin position="411"/>
        <end position="426"/>
    </location>
</feature>